<sequence length="114" mass="12228">VEFEPHPQATAVLDEFKKLNDVLENALKQKGTGSFSAKDQTETVEVVINGDMVVTELHIEDGLLRLGAETVQNRINEALITAQAQAAASIDEIAGATFEAMAGMIDSMQKIVGE</sequence>
<dbReference type="Gene3D" id="3.30.1310.10">
    <property type="entry name" value="Nucleoid-associated protein YbaB-like domain"/>
    <property type="match status" value="1"/>
</dbReference>
<proteinExistence type="predicted"/>
<accession>A0A2U3P771</accession>
<keyword evidence="3" id="KW-1185">Reference proteome</keyword>
<dbReference type="SUPFAM" id="SSF82607">
    <property type="entry name" value="YbaB-like"/>
    <property type="match status" value="1"/>
</dbReference>
<evidence type="ECO:0000313" key="3">
    <source>
        <dbReference type="Proteomes" id="UP000240424"/>
    </source>
</evidence>
<dbReference type="AlphaFoldDB" id="A0A2U3P771"/>
<dbReference type="Pfam" id="PF02575">
    <property type="entry name" value="YbaB_DNA_bd"/>
    <property type="match status" value="1"/>
</dbReference>
<evidence type="ECO:0000313" key="1">
    <source>
        <dbReference type="EMBL" id="SPM39515.1"/>
    </source>
</evidence>
<dbReference type="EMBL" id="FUEZ01000004">
    <property type="protein sequence ID" value="SPM39666.1"/>
    <property type="molecule type" value="Genomic_DNA"/>
</dbReference>
<feature type="non-terminal residue" evidence="1">
    <location>
        <position position="1"/>
    </location>
</feature>
<dbReference type="STRING" id="1841861.GCA_900157365_00015"/>
<evidence type="ECO:0000313" key="2">
    <source>
        <dbReference type="EMBL" id="SPM39666.1"/>
    </source>
</evidence>
<dbReference type="GO" id="GO:0003677">
    <property type="term" value="F:DNA binding"/>
    <property type="evidence" value="ECO:0007669"/>
    <property type="project" value="InterPro"/>
</dbReference>
<dbReference type="EMBL" id="FUEZ01000004">
    <property type="protein sequence ID" value="SPM39515.1"/>
    <property type="molecule type" value="Genomic_DNA"/>
</dbReference>
<protein>
    <submittedName>
        <fullName evidence="1">Nucleoid-associated protein YbaB</fullName>
    </submittedName>
</protein>
<gene>
    <name evidence="1" type="ORF">MNAB215_1698</name>
    <name evidence="2" type="ORF">MNAB215_1855</name>
</gene>
<dbReference type="InterPro" id="IPR004401">
    <property type="entry name" value="YbaB/EbfC"/>
</dbReference>
<name>A0A2U3P771_9MYCO</name>
<dbReference type="InterPro" id="IPR036894">
    <property type="entry name" value="YbaB-like_sf"/>
</dbReference>
<reference evidence="1 3" key="1">
    <citation type="submission" date="2017-01" db="EMBL/GenBank/DDBJ databases">
        <authorList>
            <consortium name="Urmite Genomes"/>
        </authorList>
    </citation>
    <scope>NUCLEOTIDE SEQUENCE [LARGE SCALE GENOMIC DNA]</scope>
    <source>
        <strain evidence="1 3">AB215</strain>
    </source>
</reference>
<dbReference type="Proteomes" id="UP000240424">
    <property type="component" value="Unassembled WGS sequence"/>
</dbReference>
<organism evidence="1 3">
    <name type="scientific">Mycobacterium numidiamassiliense</name>
    <dbReference type="NCBI Taxonomy" id="1841861"/>
    <lineage>
        <taxon>Bacteria</taxon>
        <taxon>Bacillati</taxon>
        <taxon>Actinomycetota</taxon>
        <taxon>Actinomycetes</taxon>
        <taxon>Mycobacteriales</taxon>
        <taxon>Mycobacteriaceae</taxon>
        <taxon>Mycobacterium</taxon>
    </lineage>
</organism>